<dbReference type="AlphaFoldDB" id="A0A2K9PM78"/>
<name>A0A2K9PM78_9FLAO</name>
<evidence type="ECO:0000259" key="1">
    <source>
        <dbReference type="Pfam" id="PF05050"/>
    </source>
</evidence>
<sequence length="245" mass="28887">MKKYIKKRIKHIINKKGYRISSVSYFNFLESILYQKIKKEHKINFIQVGANDGKRFDPIYEFIKYNRLHVSGYVLEPIQDYFNDLKETYKDFPNIKPVNYAIHNTLTETSIFKVAKQYEDKLPEFALGIASFDKDHHKKTNIPSQYITEEKVKCTSLSAFINENNIKQLDLLVLDAEGYDYDIIMNMDFDSVSPSIIHFEHGFRTDKKAADQFSEIRELLSKYDYQLLIDKSDVTAIKTMLLYEN</sequence>
<feature type="domain" description="Methyltransferase FkbM" evidence="1">
    <location>
        <begin position="47"/>
        <end position="227"/>
    </location>
</feature>
<evidence type="ECO:0000313" key="3">
    <source>
        <dbReference type="Proteomes" id="UP000235826"/>
    </source>
</evidence>
<dbReference type="KEGG" id="fek:C1H87_05370"/>
<dbReference type="SUPFAM" id="SSF53335">
    <property type="entry name" value="S-adenosyl-L-methionine-dependent methyltransferases"/>
    <property type="match status" value="1"/>
</dbReference>
<organism evidence="2 3">
    <name type="scientific">Flavivirga eckloniae</name>
    <dbReference type="NCBI Taxonomy" id="1803846"/>
    <lineage>
        <taxon>Bacteria</taxon>
        <taxon>Pseudomonadati</taxon>
        <taxon>Bacteroidota</taxon>
        <taxon>Flavobacteriia</taxon>
        <taxon>Flavobacteriales</taxon>
        <taxon>Flavobacteriaceae</taxon>
        <taxon>Flavivirga</taxon>
    </lineage>
</organism>
<dbReference type="InterPro" id="IPR029063">
    <property type="entry name" value="SAM-dependent_MTases_sf"/>
</dbReference>
<gene>
    <name evidence="2" type="ORF">C1H87_05370</name>
</gene>
<proteinExistence type="predicted"/>
<dbReference type="Proteomes" id="UP000235826">
    <property type="component" value="Chromosome"/>
</dbReference>
<evidence type="ECO:0000313" key="2">
    <source>
        <dbReference type="EMBL" id="AUP78174.1"/>
    </source>
</evidence>
<dbReference type="RefSeq" id="WP_102754832.1">
    <property type="nucleotide sequence ID" value="NZ_CP025791.1"/>
</dbReference>
<protein>
    <recommendedName>
        <fullName evidence="1">Methyltransferase FkbM domain-containing protein</fullName>
    </recommendedName>
</protein>
<dbReference type="Pfam" id="PF05050">
    <property type="entry name" value="Methyltransf_21"/>
    <property type="match status" value="1"/>
</dbReference>
<dbReference type="Gene3D" id="3.40.50.150">
    <property type="entry name" value="Vaccinia Virus protein VP39"/>
    <property type="match status" value="1"/>
</dbReference>
<reference evidence="2 3" key="1">
    <citation type="submission" date="2018-01" db="EMBL/GenBank/DDBJ databases">
        <title>Complete genome sequence of Flavivirga eckloniae ECD14 isolated from seaweed Ecklonia cava.</title>
        <authorList>
            <person name="Lee J.H."/>
            <person name="Baik K.S."/>
            <person name="Seong C.N."/>
        </authorList>
    </citation>
    <scope>NUCLEOTIDE SEQUENCE [LARGE SCALE GENOMIC DNA]</scope>
    <source>
        <strain evidence="2 3">ECD14</strain>
    </source>
</reference>
<accession>A0A2K9PM78</accession>
<dbReference type="EMBL" id="CP025791">
    <property type="protein sequence ID" value="AUP78174.1"/>
    <property type="molecule type" value="Genomic_DNA"/>
</dbReference>
<dbReference type="InterPro" id="IPR006342">
    <property type="entry name" value="FkbM_mtfrase"/>
</dbReference>
<dbReference type="OrthoDB" id="9812600at2"/>
<keyword evidence="3" id="KW-1185">Reference proteome</keyword>
<dbReference type="NCBIfam" id="TIGR01444">
    <property type="entry name" value="fkbM_fam"/>
    <property type="match status" value="1"/>
</dbReference>